<dbReference type="HOGENOM" id="CLU_2848879_0_0_6"/>
<organism evidence="1 2">
    <name type="scientific">Xenorhabdus nematophila (strain ATCC 19061 / DSM 3370 / CCUG 14189 / LMG 1036 / NCIMB 9965 / AN6)</name>
    <dbReference type="NCBI Taxonomy" id="406817"/>
    <lineage>
        <taxon>Bacteria</taxon>
        <taxon>Pseudomonadati</taxon>
        <taxon>Pseudomonadota</taxon>
        <taxon>Gammaproteobacteria</taxon>
        <taxon>Enterobacterales</taxon>
        <taxon>Morganellaceae</taxon>
        <taxon>Xenorhabdus</taxon>
    </lineage>
</organism>
<sequence length="65" mass="7560">MGTRLLERQRMLVLVCQYSFSEIQTVTHFATLPCHWDLGIMTQYYDFAIVIYAPGDLLSCRRDAT</sequence>
<name>D3VCZ4_XENNA</name>
<dbReference type="Proteomes" id="UP000008075">
    <property type="component" value="Chromosome"/>
</dbReference>
<accession>D3VCZ4</accession>
<dbReference type="EMBL" id="FN667742">
    <property type="protein sequence ID" value="CBJ89860.1"/>
    <property type="molecule type" value="Genomic_DNA"/>
</dbReference>
<dbReference type="AlphaFoldDB" id="D3VCZ4"/>
<dbReference type="KEGG" id="xne:XNC1_1800"/>
<reference evidence="1 2" key="1">
    <citation type="journal article" date="2011" name="PLoS ONE">
        <title>The entomopathogenic bacterial endosymbionts xenorhabdus and photorhabdus: convergent lifestyles from divergent genomes.</title>
        <authorList>
            <person name="Chaston J.M."/>
            <person name="Suen G."/>
            <person name="Tucker S.L."/>
            <person name="Andersen A.W."/>
            <person name="Bhasin A."/>
            <person name="Bode E."/>
            <person name="Bode H.B."/>
            <person name="Brachmann A.O."/>
            <person name="Cowles C.E."/>
            <person name="Cowles K.N."/>
            <person name="Darby C."/>
            <person name="de Leon L."/>
            <person name="Drace K."/>
            <person name="Du Z."/>
            <person name="Givaudan A."/>
            <person name="Herbert Tran E.E."/>
            <person name="Jewell K.A."/>
            <person name="Knack J.J."/>
            <person name="Krasomil-Osterfeld K.C."/>
            <person name="Kukor R."/>
            <person name="Lanois A."/>
            <person name="Latreille P."/>
            <person name="Leimgruber N.K."/>
            <person name="Lipke C.M."/>
            <person name="Liu R."/>
            <person name="Lu X."/>
            <person name="Martens E.C."/>
            <person name="Marri P.R."/>
            <person name="Medigue C."/>
            <person name="Menard M.L."/>
            <person name="Miller N.M."/>
            <person name="Morales-Soto N."/>
            <person name="Norton S."/>
            <person name="Ogier J.C."/>
            <person name="Orchard S.S."/>
            <person name="Park D."/>
            <person name="Park Y."/>
            <person name="Qurollo B.A."/>
            <person name="Sugar D.R."/>
            <person name="Richards G.R."/>
            <person name="Rouy Z."/>
            <person name="Slominski B."/>
            <person name="Slominski K."/>
            <person name="Snyder H."/>
            <person name="Tjaden B.C."/>
            <person name="van der Hoeven R."/>
            <person name="Welch R.D."/>
            <person name="Wheeler C."/>
            <person name="Xiang B."/>
            <person name="Barbazuk B."/>
            <person name="Gaudriault S."/>
            <person name="Goodner B."/>
            <person name="Slater S.C."/>
            <person name="Forst S."/>
            <person name="Goldman B.S."/>
            <person name="Goodrich-Blair H."/>
        </authorList>
    </citation>
    <scope>NUCLEOTIDE SEQUENCE [LARGE SCALE GENOMIC DNA]</scope>
    <source>
        <strain evidence="2">ATCC 19061 / DSM 3370 / CCUG 14189 / LMG 1036 / NCIMB 9965 / AN6</strain>
    </source>
</reference>
<proteinExistence type="predicted"/>
<keyword evidence="2" id="KW-1185">Reference proteome</keyword>
<evidence type="ECO:0000313" key="1">
    <source>
        <dbReference type="EMBL" id="CBJ89860.1"/>
    </source>
</evidence>
<protein>
    <submittedName>
        <fullName evidence="1">Uncharacterized protein</fullName>
    </submittedName>
</protein>
<evidence type="ECO:0000313" key="2">
    <source>
        <dbReference type="Proteomes" id="UP000008075"/>
    </source>
</evidence>
<dbReference type="STRING" id="406817.XNC1_1800"/>
<gene>
    <name evidence="1" type="ordered locus">XNC1_1800</name>
</gene>